<gene>
    <name evidence="1" type="ORF">EPA93_45175</name>
</gene>
<name>A0A4P6K3K9_KTERU</name>
<protein>
    <submittedName>
        <fullName evidence="1">Uncharacterized protein</fullName>
    </submittedName>
</protein>
<dbReference type="Proteomes" id="UP000290365">
    <property type="component" value="Chromosome"/>
</dbReference>
<keyword evidence="2" id="KW-1185">Reference proteome</keyword>
<accession>A0A4P6K3K9</accession>
<reference evidence="1 2" key="1">
    <citation type="submission" date="2019-01" db="EMBL/GenBank/DDBJ databases">
        <title>Ktedonosporobacter rubrisoli SCAWS-G2.</title>
        <authorList>
            <person name="Huang Y."/>
            <person name="Yan B."/>
        </authorList>
    </citation>
    <scope>NUCLEOTIDE SEQUENCE [LARGE SCALE GENOMIC DNA]</scope>
    <source>
        <strain evidence="1 2">SCAWS-G2</strain>
    </source>
</reference>
<sequence>MDINWIWLWVLVGMLPHSIKRYQEKNEQILDIRALFWQLSIYWQQRRCSWTMDIPIIRFVWERLRR</sequence>
<evidence type="ECO:0000313" key="1">
    <source>
        <dbReference type="EMBL" id="QBD82779.1"/>
    </source>
</evidence>
<dbReference type="EMBL" id="CP035758">
    <property type="protein sequence ID" value="QBD82779.1"/>
    <property type="molecule type" value="Genomic_DNA"/>
</dbReference>
<dbReference type="AlphaFoldDB" id="A0A4P6K3K9"/>
<organism evidence="1 2">
    <name type="scientific">Ktedonosporobacter rubrisoli</name>
    <dbReference type="NCBI Taxonomy" id="2509675"/>
    <lineage>
        <taxon>Bacteria</taxon>
        <taxon>Bacillati</taxon>
        <taxon>Chloroflexota</taxon>
        <taxon>Ktedonobacteria</taxon>
        <taxon>Ktedonobacterales</taxon>
        <taxon>Ktedonosporobacteraceae</taxon>
        <taxon>Ktedonosporobacter</taxon>
    </lineage>
</organism>
<dbReference type="RefSeq" id="WP_129893848.1">
    <property type="nucleotide sequence ID" value="NZ_CP035758.1"/>
</dbReference>
<evidence type="ECO:0000313" key="2">
    <source>
        <dbReference type="Proteomes" id="UP000290365"/>
    </source>
</evidence>
<proteinExistence type="predicted"/>
<dbReference type="KEGG" id="kbs:EPA93_45175"/>